<organism evidence="4 5">
    <name type="scientific">Zhihengliuella halotolerans</name>
    <dbReference type="NCBI Taxonomy" id="370736"/>
    <lineage>
        <taxon>Bacteria</taxon>
        <taxon>Bacillati</taxon>
        <taxon>Actinomycetota</taxon>
        <taxon>Actinomycetes</taxon>
        <taxon>Micrococcales</taxon>
        <taxon>Micrococcaceae</taxon>
        <taxon>Zhihengliuella</taxon>
    </lineage>
</organism>
<dbReference type="PANTHER" id="PTHR34580:SF1">
    <property type="entry name" value="PROTEIN PAFC"/>
    <property type="match status" value="1"/>
</dbReference>
<evidence type="ECO:0000259" key="2">
    <source>
        <dbReference type="Pfam" id="PF19187"/>
    </source>
</evidence>
<feature type="domain" description="PafC HTH" evidence="2">
    <location>
        <begin position="352"/>
        <end position="461"/>
    </location>
</feature>
<dbReference type="AlphaFoldDB" id="A0A4Q8ACR3"/>
<comment type="caution">
    <text evidence="4">The sequence shown here is derived from an EMBL/GenBank/DDBJ whole genome shotgun (WGS) entry which is preliminary data.</text>
</comment>
<dbReference type="InterPro" id="IPR051534">
    <property type="entry name" value="CBASS_pafABC_assoc_protein"/>
</dbReference>
<name>A0A4Q8ACR3_9MICC</name>
<dbReference type="Proteomes" id="UP000292685">
    <property type="component" value="Unassembled WGS sequence"/>
</dbReference>
<feature type="domain" description="WCX" evidence="3">
    <location>
        <begin position="250"/>
        <end position="324"/>
    </location>
</feature>
<feature type="domain" description="WYL" evidence="1">
    <location>
        <begin position="154"/>
        <end position="219"/>
    </location>
</feature>
<accession>A0A4Q8ACR3</accession>
<evidence type="ECO:0000313" key="5">
    <source>
        <dbReference type="Proteomes" id="UP000292685"/>
    </source>
</evidence>
<evidence type="ECO:0000313" key="4">
    <source>
        <dbReference type="EMBL" id="RZU61403.1"/>
    </source>
</evidence>
<gene>
    <name evidence="4" type="ORF">EV380_0972</name>
</gene>
<dbReference type="InterPro" id="IPR057727">
    <property type="entry name" value="WCX_dom"/>
</dbReference>
<feature type="domain" description="WYL" evidence="1">
    <location>
        <begin position="488"/>
        <end position="548"/>
    </location>
</feature>
<proteinExistence type="predicted"/>
<protein>
    <submittedName>
        <fullName evidence="4">Transcriptional regulator</fullName>
    </submittedName>
</protein>
<sequence length="672" mass="72985">MTAQTKVDQTERFVSLFVTLLQAPRRGLTKAQLRHAIDGYRGLNDKNFDSKFERDKAHLRELGIEITTEENAGASSDSFFESGVLYRLDPTRSQIPAIQFTSQEAMALALASSIWSDPNFGGAAGRALARLTSTGSFDVDSSRFTARLTVGEAVLTPLTQAALRGEPVSFAYRNVTGEESLRRVAPWGLGSRFGLWYLIAFDLERREVRMFRLSRIVSAIEATAAVGVPPRPEGFSAREYLSRLSADEATTTARVRLAHGRGQDLRATATRVGASEIPGFDDAEFAFHDAEATAGRLAGLGPDAEVIGPPELRDAVVRRLHGALAAQSAPLPDYALKKTVATGRSSGVAMAARALSIVAFVQHRGSASRAEIREHFGISESTLTTDLQRISMLGPDDISLGTRIDLDFEADPVQISTPPELEAPLVLSLTEAFVMVVGLRMLAQVEGTVTKAAVAALTKLEEATKHLPVLDAIDLQSRAEDDLELSGAIKRAVAEQRTLTIDYFSPARDEITGRTIEPIRFLESGPAAYVQAYCRERQGIRLFRLDRIFGHALTEETFELGDRHSVDTHDLTRNLYTPQDDDGAVVLAFAARLDGLLRDYAPTRVAAGHGEHQDFRMGEVRIAGSAHAHRLVAEHGGDVFVAGPQTLAAETAAWLRRALSIYSIDSESGNAP</sequence>
<dbReference type="RefSeq" id="WP_130449715.1">
    <property type="nucleotide sequence ID" value="NZ_SHLA01000001.1"/>
</dbReference>
<dbReference type="InterPro" id="IPR026881">
    <property type="entry name" value="WYL_dom"/>
</dbReference>
<dbReference type="InterPro" id="IPR043839">
    <property type="entry name" value="PafC_HTH"/>
</dbReference>
<reference evidence="4 5" key="1">
    <citation type="submission" date="2019-02" db="EMBL/GenBank/DDBJ databases">
        <title>Sequencing the genomes of 1000 actinobacteria strains.</title>
        <authorList>
            <person name="Klenk H.-P."/>
        </authorList>
    </citation>
    <scope>NUCLEOTIDE SEQUENCE [LARGE SCALE GENOMIC DNA]</scope>
    <source>
        <strain evidence="4 5">DSM 17364</strain>
    </source>
</reference>
<dbReference type="OrthoDB" id="3268930at2"/>
<dbReference type="Pfam" id="PF25583">
    <property type="entry name" value="WCX"/>
    <property type="match status" value="1"/>
</dbReference>
<evidence type="ECO:0000259" key="1">
    <source>
        <dbReference type="Pfam" id="PF13280"/>
    </source>
</evidence>
<dbReference type="Pfam" id="PF13280">
    <property type="entry name" value="WYL"/>
    <property type="match status" value="2"/>
</dbReference>
<keyword evidence="5" id="KW-1185">Reference proteome</keyword>
<dbReference type="PANTHER" id="PTHR34580">
    <property type="match status" value="1"/>
</dbReference>
<dbReference type="EMBL" id="SHLA01000001">
    <property type="protein sequence ID" value="RZU61403.1"/>
    <property type="molecule type" value="Genomic_DNA"/>
</dbReference>
<dbReference type="PROSITE" id="PS52050">
    <property type="entry name" value="WYL"/>
    <property type="match status" value="2"/>
</dbReference>
<evidence type="ECO:0000259" key="3">
    <source>
        <dbReference type="Pfam" id="PF25583"/>
    </source>
</evidence>
<dbReference type="Pfam" id="PF19187">
    <property type="entry name" value="HTH_PafC"/>
    <property type="match status" value="1"/>
</dbReference>